<dbReference type="InterPro" id="IPR044730">
    <property type="entry name" value="RNase_H-like_dom_plant"/>
</dbReference>
<comment type="caution">
    <text evidence="2">The sequence shown here is derived from an EMBL/GenBank/DDBJ whole genome shotgun (WGS) entry which is preliminary data.</text>
</comment>
<dbReference type="EMBL" id="JACTNZ010000009">
    <property type="protein sequence ID" value="KAG5532950.1"/>
    <property type="molecule type" value="Genomic_DNA"/>
</dbReference>
<dbReference type="InterPro" id="IPR002156">
    <property type="entry name" value="RNaseH_domain"/>
</dbReference>
<dbReference type="GO" id="GO:0004523">
    <property type="term" value="F:RNA-DNA hybrid ribonuclease activity"/>
    <property type="evidence" value="ECO:0007669"/>
    <property type="project" value="InterPro"/>
</dbReference>
<accession>A0AAV6J1J5</accession>
<protein>
    <recommendedName>
        <fullName evidence="1">RNase H type-1 domain-containing protein</fullName>
    </recommendedName>
</protein>
<evidence type="ECO:0000313" key="2">
    <source>
        <dbReference type="EMBL" id="KAG5532950.1"/>
    </source>
</evidence>
<sequence length="135" mass="15383">MWLVGFHQELPVATSSTMSECWVLREGLKLVLDRDLKGIRVVTGSLASVQIIQNEKLGNHDLSNIVFYCRSMLMMLGSEVHHVFREAKFRADMLASLSFNQHNLVVFNVTPNCLEHQLYSDSIGMLFPRTRFVVA</sequence>
<dbReference type="InterPro" id="IPR036397">
    <property type="entry name" value="RNaseH_sf"/>
</dbReference>
<keyword evidence="3" id="KW-1185">Reference proteome</keyword>
<name>A0AAV6J1J5_9ERIC</name>
<dbReference type="PANTHER" id="PTHR47723">
    <property type="entry name" value="OS05G0353850 PROTEIN"/>
    <property type="match status" value="1"/>
</dbReference>
<dbReference type="Proteomes" id="UP000823749">
    <property type="component" value="Chromosome 9"/>
</dbReference>
<dbReference type="PANTHER" id="PTHR47723:SF19">
    <property type="entry name" value="POLYNUCLEOTIDYL TRANSFERASE, RIBONUCLEASE H-LIKE SUPERFAMILY PROTEIN"/>
    <property type="match status" value="1"/>
</dbReference>
<evidence type="ECO:0000313" key="3">
    <source>
        <dbReference type="Proteomes" id="UP000823749"/>
    </source>
</evidence>
<dbReference type="Pfam" id="PF13456">
    <property type="entry name" value="RVT_3"/>
    <property type="match status" value="1"/>
</dbReference>
<dbReference type="AlphaFoldDB" id="A0AAV6J1J5"/>
<reference evidence="2" key="1">
    <citation type="submission" date="2020-08" db="EMBL/GenBank/DDBJ databases">
        <title>Plant Genome Project.</title>
        <authorList>
            <person name="Zhang R.-G."/>
        </authorList>
    </citation>
    <scope>NUCLEOTIDE SEQUENCE</scope>
    <source>
        <strain evidence="2">WSP0</strain>
        <tissue evidence="2">Leaf</tissue>
    </source>
</reference>
<feature type="domain" description="RNase H type-1" evidence="1">
    <location>
        <begin position="3"/>
        <end position="96"/>
    </location>
</feature>
<evidence type="ECO:0000259" key="1">
    <source>
        <dbReference type="Pfam" id="PF13456"/>
    </source>
</evidence>
<dbReference type="Gene3D" id="3.30.420.10">
    <property type="entry name" value="Ribonuclease H-like superfamily/Ribonuclease H"/>
    <property type="match status" value="1"/>
</dbReference>
<proteinExistence type="predicted"/>
<dbReference type="GO" id="GO:0003676">
    <property type="term" value="F:nucleic acid binding"/>
    <property type="evidence" value="ECO:0007669"/>
    <property type="project" value="InterPro"/>
</dbReference>
<dbReference type="CDD" id="cd06222">
    <property type="entry name" value="RNase_H_like"/>
    <property type="match status" value="1"/>
</dbReference>
<gene>
    <name evidence="2" type="ORF">RHGRI_027262</name>
</gene>
<organism evidence="2 3">
    <name type="scientific">Rhododendron griersonianum</name>
    <dbReference type="NCBI Taxonomy" id="479676"/>
    <lineage>
        <taxon>Eukaryota</taxon>
        <taxon>Viridiplantae</taxon>
        <taxon>Streptophyta</taxon>
        <taxon>Embryophyta</taxon>
        <taxon>Tracheophyta</taxon>
        <taxon>Spermatophyta</taxon>
        <taxon>Magnoliopsida</taxon>
        <taxon>eudicotyledons</taxon>
        <taxon>Gunneridae</taxon>
        <taxon>Pentapetalae</taxon>
        <taxon>asterids</taxon>
        <taxon>Ericales</taxon>
        <taxon>Ericaceae</taxon>
        <taxon>Ericoideae</taxon>
        <taxon>Rhodoreae</taxon>
        <taxon>Rhododendron</taxon>
    </lineage>
</organism>
<dbReference type="InterPro" id="IPR053151">
    <property type="entry name" value="RNase_H-like"/>
</dbReference>